<proteinExistence type="predicted"/>
<protein>
    <submittedName>
        <fullName evidence="1">MAK10-like protein</fullName>
    </submittedName>
</protein>
<name>A0A6L2MLD4_TANCI</name>
<accession>A0A6L2MLD4</accession>
<dbReference type="AlphaFoldDB" id="A0A6L2MLD4"/>
<reference evidence="1" key="1">
    <citation type="journal article" date="2019" name="Sci. Rep.">
        <title>Draft genome of Tanacetum cinerariifolium, the natural source of mosquito coil.</title>
        <authorList>
            <person name="Yamashiro T."/>
            <person name="Shiraishi A."/>
            <person name="Satake H."/>
            <person name="Nakayama K."/>
        </authorList>
    </citation>
    <scope>NUCLEOTIDE SEQUENCE</scope>
</reference>
<evidence type="ECO:0000313" key="1">
    <source>
        <dbReference type="EMBL" id="GEU74841.1"/>
    </source>
</evidence>
<sequence length="359" mass="40661">MDFAKPVKFISLPQDVMCTSDHRLIELEHQVQRLMEAYIAPIQPTQVNKITSSCEIYSGPHETQYCMKNPMQAFVDYASSRIEEARGLVSNFMASQDARLLKFEADFKQQQSKMTNKIDTVLKAITDRMAGALPSDTVKSPKLNVNSTSPVLFTCSYPIEDPQCSSHPYNSISTKDPENPLLVGRGFLATANPVIDYRKAKIAVGEGITRKDFLEYHFPGEWEIARDTKINPFKDEPINWDKPPENRDGAWHAKIRLIDPDGEEFTKTLQPVPTSRKLSEKEDPRGLIFYQSYDNLYAMTALGWHLEEIHVTWAHLEKKRTRLRTSTKSLEELCKQCVETAAQASSDAVAIFLVTALGN</sequence>
<gene>
    <name evidence="1" type="ORF">Tci_046819</name>
</gene>
<organism evidence="1">
    <name type="scientific">Tanacetum cinerariifolium</name>
    <name type="common">Dalmatian daisy</name>
    <name type="synonym">Chrysanthemum cinerariifolium</name>
    <dbReference type="NCBI Taxonomy" id="118510"/>
    <lineage>
        <taxon>Eukaryota</taxon>
        <taxon>Viridiplantae</taxon>
        <taxon>Streptophyta</taxon>
        <taxon>Embryophyta</taxon>
        <taxon>Tracheophyta</taxon>
        <taxon>Spermatophyta</taxon>
        <taxon>Magnoliopsida</taxon>
        <taxon>eudicotyledons</taxon>
        <taxon>Gunneridae</taxon>
        <taxon>Pentapetalae</taxon>
        <taxon>asterids</taxon>
        <taxon>campanulids</taxon>
        <taxon>Asterales</taxon>
        <taxon>Asteraceae</taxon>
        <taxon>Asteroideae</taxon>
        <taxon>Anthemideae</taxon>
        <taxon>Anthemidinae</taxon>
        <taxon>Tanacetum</taxon>
    </lineage>
</organism>
<dbReference type="EMBL" id="BKCJ010006962">
    <property type="protein sequence ID" value="GEU74841.1"/>
    <property type="molecule type" value="Genomic_DNA"/>
</dbReference>
<comment type="caution">
    <text evidence="1">The sequence shown here is derived from an EMBL/GenBank/DDBJ whole genome shotgun (WGS) entry which is preliminary data.</text>
</comment>